<reference evidence="2" key="1">
    <citation type="submission" date="2016-11" db="UniProtKB">
        <authorList>
            <consortium name="WormBaseParasite"/>
        </authorList>
    </citation>
    <scope>IDENTIFICATION</scope>
    <source>
        <strain evidence="2">KR3021</strain>
    </source>
</reference>
<evidence type="ECO:0000313" key="2">
    <source>
        <dbReference type="WBParaSite" id="RSKR_0000675020.1"/>
    </source>
</evidence>
<evidence type="ECO:0000313" key="1">
    <source>
        <dbReference type="Proteomes" id="UP000095286"/>
    </source>
</evidence>
<protein>
    <submittedName>
        <fullName evidence="2">G_PROTEIN_RECEP_F1_2 domain-containing protein</fullName>
    </submittedName>
</protein>
<organism evidence="1 2">
    <name type="scientific">Rhabditophanes sp. KR3021</name>
    <dbReference type="NCBI Taxonomy" id="114890"/>
    <lineage>
        <taxon>Eukaryota</taxon>
        <taxon>Metazoa</taxon>
        <taxon>Ecdysozoa</taxon>
        <taxon>Nematoda</taxon>
        <taxon>Chromadorea</taxon>
        <taxon>Rhabditida</taxon>
        <taxon>Tylenchina</taxon>
        <taxon>Panagrolaimomorpha</taxon>
        <taxon>Strongyloidoidea</taxon>
        <taxon>Alloionematidae</taxon>
        <taxon>Rhabditophanes</taxon>
    </lineage>
</organism>
<dbReference type="Proteomes" id="UP000095286">
    <property type="component" value="Unplaced"/>
</dbReference>
<name>A0AC35U254_9BILA</name>
<dbReference type="WBParaSite" id="RSKR_0000675020.1">
    <property type="protein sequence ID" value="RSKR_0000675020.1"/>
    <property type="gene ID" value="RSKR_0000675020"/>
</dbReference>
<accession>A0AC35U254</accession>
<proteinExistence type="predicted"/>
<sequence>MMDTFYDYFIWYDGIIAGILNISCFLIMTIVKSRKDDSFNKLMRAGKFIESFLPLMIGILCQARSIEGFSITSCKGLCHAFESPIACKLGLVLSLASINFTVGIVSIACLWRKVKYSKLNVIDIIFLIFCLIVGPLPQLITLSGMTTLDENFVPMNTKEAFIKENYMSDEFTIIIVRNDPMNAFSWAASANLIILIICLFVGIIYYYIPIEYALNKARKEAQTNTAEKIKFNIYYMRFSMGLLFFCVLLPSFTLMILSLFDTSPVFLNSIRLIIFPGLLTYCWISPFVCLYNYYKVDIALYRKKKVVVVSSNGLS</sequence>